<dbReference type="InterPro" id="IPR038607">
    <property type="entry name" value="PhoD-like_sf"/>
</dbReference>
<sequence>MELTRRRLLGLSGASLSGIALHGAGFSAGSAWAAPRFAGDPFAFGVASGDPLPDGVVLWTRLAPDPLALDGRGGMPERTVTVDWEVAEDERFTRGVRRGAEQATPELAHSVHAEVSGLDAGREYFYRFRAGADISPVGRTRTAPDDPARLRFAFASCQCWYEGFYTAYRHMAAEDLDLVLHLGDYLYEYGVGENGGVRGMALDASFQRETLSLVDYRNRHALTRLDTDLQAAHQAFPWVLSWDDHEVENNWAGDFAQLDTDGYPDQDPEAWRARKAAAFQAYYEHLPLRLPQRPRGAEARMYRKLAFGSLLDLHVLDTRSHRDDQVCGDGTKSGCDVERSAPGRQMLGDEQERWLLDGAGRSGAVWNVLANQTLIAQVDQNPDPAVHTSGLDMWDGYVDARDRLLRGLRDRNVENPVVVTGDIHRAVVADLTLDFADADAPVVATEFAGSSISSGKDGSPTDEVGAAWMAPGVNPHLKWHSSQRGYTVVEADSESMTASYRVTPVVTVPGSGISTVATFRVEAGRPGAQPA</sequence>
<dbReference type="EMBL" id="OCNE01000004">
    <property type="protein sequence ID" value="SOD62076.1"/>
    <property type="molecule type" value="Genomic_DNA"/>
</dbReference>
<gene>
    <name evidence="3" type="ORF">SAMN06297387_104246</name>
</gene>
<dbReference type="AlphaFoldDB" id="A0A286DTQ5"/>
<dbReference type="InterPro" id="IPR032093">
    <property type="entry name" value="PhoD_N"/>
</dbReference>
<reference evidence="3 4" key="1">
    <citation type="submission" date="2017-09" db="EMBL/GenBank/DDBJ databases">
        <authorList>
            <person name="Ehlers B."/>
            <person name="Leendertz F.H."/>
        </authorList>
    </citation>
    <scope>NUCLEOTIDE SEQUENCE [LARGE SCALE GENOMIC DNA]</scope>
    <source>
        <strain evidence="3 4">CGMCC 4.7095</strain>
    </source>
</reference>
<dbReference type="CDD" id="cd07389">
    <property type="entry name" value="MPP_PhoD"/>
    <property type="match status" value="1"/>
</dbReference>
<dbReference type="InterPro" id="IPR029052">
    <property type="entry name" value="Metallo-depent_PP-like"/>
</dbReference>
<dbReference type="PROSITE" id="PS51318">
    <property type="entry name" value="TAT"/>
    <property type="match status" value="1"/>
</dbReference>
<feature type="domain" description="PhoD-like phosphatase metallophosphatase" evidence="1">
    <location>
        <begin position="152"/>
        <end position="500"/>
    </location>
</feature>
<organism evidence="3 4">
    <name type="scientific">Streptomyces zhaozhouensis</name>
    <dbReference type="NCBI Taxonomy" id="1300267"/>
    <lineage>
        <taxon>Bacteria</taxon>
        <taxon>Bacillati</taxon>
        <taxon>Actinomycetota</taxon>
        <taxon>Actinomycetes</taxon>
        <taxon>Kitasatosporales</taxon>
        <taxon>Streptomycetaceae</taxon>
        <taxon>Streptomyces</taxon>
    </lineage>
</organism>
<evidence type="ECO:0000259" key="2">
    <source>
        <dbReference type="Pfam" id="PF16655"/>
    </source>
</evidence>
<dbReference type="InterPro" id="IPR052900">
    <property type="entry name" value="Phospholipid_Metab_Enz"/>
</dbReference>
<dbReference type="Gene3D" id="2.60.40.380">
    <property type="entry name" value="Purple acid phosphatase-like, N-terminal"/>
    <property type="match status" value="1"/>
</dbReference>
<keyword evidence="4" id="KW-1185">Reference proteome</keyword>
<dbReference type="Pfam" id="PF16655">
    <property type="entry name" value="PhoD_N"/>
    <property type="match status" value="1"/>
</dbReference>
<dbReference type="Gene3D" id="3.60.21.70">
    <property type="entry name" value="PhoD-like phosphatase"/>
    <property type="match status" value="1"/>
</dbReference>
<proteinExistence type="predicted"/>
<name>A0A286DTQ5_9ACTN</name>
<evidence type="ECO:0000259" key="1">
    <source>
        <dbReference type="Pfam" id="PF09423"/>
    </source>
</evidence>
<dbReference type="OrthoDB" id="327733at2"/>
<dbReference type="PANTHER" id="PTHR43606">
    <property type="entry name" value="PHOSPHATASE, PUTATIVE (AFU_ORTHOLOGUE AFUA_6G08710)-RELATED"/>
    <property type="match status" value="1"/>
</dbReference>
<dbReference type="Pfam" id="PF09423">
    <property type="entry name" value="PhoD"/>
    <property type="match status" value="1"/>
</dbReference>
<accession>A0A286DTQ5</accession>
<dbReference type="RefSeq" id="WP_097230545.1">
    <property type="nucleotide sequence ID" value="NZ_OCNE01000004.1"/>
</dbReference>
<protein>
    <submittedName>
        <fullName evidence="3">Alkaline phosphatase D</fullName>
    </submittedName>
</protein>
<feature type="domain" description="Phospholipase D N-terminal" evidence="2">
    <location>
        <begin position="45"/>
        <end position="142"/>
    </location>
</feature>
<dbReference type="SUPFAM" id="SSF56300">
    <property type="entry name" value="Metallo-dependent phosphatases"/>
    <property type="match status" value="1"/>
</dbReference>
<dbReference type="InterPro" id="IPR006311">
    <property type="entry name" value="TAT_signal"/>
</dbReference>
<dbReference type="Proteomes" id="UP000219072">
    <property type="component" value="Unassembled WGS sequence"/>
</dbReference>
<evidence type="ECO:0000313" key="4">
    <source>
        <dbReference type="Proteomes" id="UP000219072"/>
    </source>
</evidence>
<dbReference type="InterPro" id="IPR018946">
    <property type="entry name" value="PhoD-like_MPP"/>
</dbReference>
<evidence type="ECO:0000313" key="3">
    <source>
        <dbReference type="EMBL" id="SOD62076.1"/>
    </source>
</evidence>
<dbReference type="PANTHER" id="PTHR43606:SF2">
    <property type="entry name" value="ALKALINE PHOSPHATASE FAMILY PROTEIN (AFU_ORTHOLOGUE AFUA_5G03860)"/>
    <property type="match status" value="1"/>
</dbReference>